<proteinExistence type="predicted"/>
<feature type="transmembrane region" description="Helical" evidence="2">
    <location>
        <begin position="49"/>
        <end position="72"/>
    </location>
</feature>
<keyword evidence="2" id="KW-0472">Membrane</keyword>
<evidence type="ECO:0000313" key="5">
    <source>
        <dbReference type="Proteomes" id="UP001501645"/>
    </source>
</evidence>
<keyword evidence="2" id="KW-1133">Transmembrane helix</keyword>
<feature type="transmembrane region" description="Helical" evidence="2">
    <location>
        <begin position="84"/>
        <end position="112"/>
    </location>
</feature>
<dbReference type="Proteomes" id="UP001501645">
    <property type="component" value="Unassembled WGS sequence"/>
</dbReference>
<organism evidence="4 5">
    <name type="scientific">Microbacterium gilvum</name>
    <dbReference type="NCBI Taxonomy" id="1336204"/>
    <lineage>
        <taxon>Bacteria</taxon>
        <taxon>Bacillati</taxon>
        <taxon>Actinomycetota</taxon>
        <taxon>Actinomycetes</taxon>
        <taxon>Micrococcales</taxon>
        <taxon>Microbacteriaceae</taxon>
        <taxon>Microbacterium</taxon>
    </lineage>
</organism>
<keyword evidence="2" id="KW-0812">Transmembrane</keyword>
<dbReference type="EMBL" id="BAABKO010000002">
    <property type="protein sequence ID" value="GAA4771691.1"/>
    <property type="molecule type" value="Genomic_DNA"/>
</dbReference>
<sequence>MSTPNYPPGPDPQQPSGYGSPSSYGTPGEPPAYPAAGYGSPAPAQTNTMAIVSIIVVWFVSLLGIILGHIALSQIKRTGEGGRGIALTAVVAGYILLGLTIIGGILGAIFFFGSLAYLGTIDPSIYETTFPSD</sequence>
<accession>A0ABP9A1F2</accession>
<name>A0ABP9A1F2_9MICO</name>
<feature type="compositionally biased region" description="Pro residues" evidence="1">
    <location>
        <begin position="1"/>
        <end position="13"/>
    </location>
</feature>
<feature type="region of interest" description="Disordered" evidence="1">
    <location>
        <begin position="1"/>
        <end position="38"/>
    </location>
</feature>
<feature type="compositionally biased region" description="Low complexity" evidence="1">
    <location>
        <begin position="14"/>
        <end position="27"/>
    </location>
</feature>
<gene>
    <name evidence="4" type="ORF">GCM10023351_14730</name>
</gene>
<keyword evidence="5" id="KW-1185">Reference proteome</keyword>
<evidence type="ECO:0000313" key="4">
    <source>
        <dbReference type="EMBL" id="GAA4771691.1"/>
    </source>
</evidence>
<protein>
    <recommendedName>
        <fullName evidence="3">DUF4190 domain-containing protein</fullName>
    </recommendedName>
</protein>
<evidence type="ECO:0000259" key="3">
    <source>
        <dbReference type="Pfam" id="PF13828"/>
    </source>
</evidence>
<evidence type="ECO:0000256" key="1">
    <source>
        <dbReference type="SAM" id="MobiDB-lite"/>
    </source>
</evidence>
<evidence type="ECO:0000256" key="2">
    <source>
        <dbReference type="SAM" id="Phobius"/>
    </source>
</evidence>
<reference evidence="5" key="1">
    <citation type="journal article" date="2019" name="Int. J. Syst. Evol. Microbiol.">
        <title>The Global Catalogue of Microorganisms (GCM) 10K type strain sequencing project: providing services to taxonomists for standard genome sequencing and annotation.</title>
        <authorList>
            <consortium name="The Broad Institute Genomics Platform"/>
            <consortium name="The Broad Institute Genome Sequencing Center for Infectious Disease"/>
            <person name="Wu L."/>
            <person name="Ma J."/>
        </authorList>
    </citation>
    <scope>NUCLEOTIDE SEQUENCE [LARGE SCALE GENOMIC DNA]</scope>
    <source>
        <strain evidence="5">JCM 18537</strain>
    </source>
</reference>
<feature type="domain" description="DUF4190" evidence="3">
    <location>
        <begin position="50"/>
        <end position="102"/>
    </location>
</feature>
<dbReference type="Pfam" id="PF13828">
    <property type="entry name" value="DUF4190"/>
    <property type="match status" value="1"/>
</dbReference>
<comment type="caution">
    <text evidence="4">The sequence shown here is derived from an EMBL/GenBank/DDBJ whole genome shotgun (WGS) entry which is preliminary data.</text>
</comment>
<dbReference type="RefSeq" id="WP_345437602.1">
    <property type="nucleotide sequence ID" value="NZ_BAABKO010000002.1"/>
</dbReference>
<dbReference type="InterPro" id="IPR025241">
    <property type="entry name" value="DUF4190"/>
</dbReference>